<protein>
    <recommendedName>
        <fullName evidence="2">Pseudouridine synthase II N-terminal domain-containing protein</fullName>
    </recommendedName>
</protein>
<evidence type="ECO:0000313" key="3">
    <source>
        <dbReference type="EnsemblMetazoa" id="XP_030853173"/>
    </source>
</evidence>
<accession>A0A7M7PLC8</accession>
<dbReference type="InterPro" id="IPR039048">
    <property type="entry name" value="Trub2"/>
</dbReference>
<evidence type="ECO:0000259" key="2">
    <source>
        <dbReference type="Pfam" id="PF01509"/>
    </source>
</evidence>
<dbReference type="KEGG" id="spu:576668"/>
<dbReference type="EnsemblMetazoa" id="XM_030997313">
    <property type="protein sequence ID" value="XP_030853173"/>
    <property type="gene ID" value="LOC576668"/>
</dbReference>
<dbReference type="Gene3D" id="3.30.2350.10">
    <property type="entry name" value="Pseudouridine synthase"/>
    <property type="match status" value="1"/>
</dbReference>
<dbReference type="InParanoid" id="A0A7M7PLC8"/>
<evidence type="ECO:0000256" key="1">
    <source>
        <dbReference type="ARBA" id="ARBA00008999"/>
    </source>
</evidence>
<dbReference type="CTD" id="26995"/>
<dbReference type="GO" id="GO:0006396">
    <property type="term" value="P:RNA processing"/>
    <property type="evidence" value="ECO:0007669"/>
    <property type="project" value="InterPro"/>
</dbReference>
<keyword evidence="4" id="KW-1185">Reference proteome</keyword>
<dbReference type="InterPro" id="IPR020103">
    <property type="entry name" value="PsdUridine_synth_cat_dom_sf"/>
</dbReference>
<dbReference type="Pfam" id="PF01509">
    <property type="entry name" value="TruB_N"/>
    <property type="match status" value="1"/>
</dbReference>
<dbReference type="InterPro" id="IPR002501">
    <property type="entry name" value="PsdUridine_synth_N"/>
</dbReference>
<dbReference type="GO" id="GO:0003723">
    <property type="term" value="F:RNA binding"/>
    <property type="evidence" value="ECO:0007669"/>
    <property type="project" value="InterPro"/>
</dbReference>
<dbReference type="GO" id="GO:0009982">
    <property type="term" value="F:pseudouridine synthase activity"/>
    <property type="evidence" value="ECO:0007669"/>
    <property type="project" value="InterPro"/>
</dbReference>
<reference evidence="3" key="2">
    <citation type="submission" date="2021-01" db="UniProtKB">
        <authorList>
            <consortium name="EnsemblMetazoa"/>
        </authorList>
    </citation>
    <scope>IDENTIFICATION</scope>
</reference>
<dbReference type="AlphaFoldDB" id="A0A7M7PLC8"/>
<dbReference type="OMA" id="YHVTARM"/>
<organism evidence="3 4">
    <name type="scientific">Strongylocentrotus purpuratus</name>
    <name type="common">Purple sea urchin</name>
    <dbReference type="NCBI Taxonomy" id="7668"/>
    <lineage>
        <taxon>Eukaryota</taxon>
        <taxon>Metazoa</taxon>
        <taxon>Echinodermata</taxon>
        <taxon>Eleutherozoa</taxon>
        <taxon>Echinozoa</taxon>
        <taxon>Echinoidea</taxon>
        <taxon>Euechinoidea</taxon>
        <taxon>Echinacea</taxon>
        <taxon>Camarodonta</taxon>
        <taxon>Echinidea</taxon>
        <taxon>Strongylocentrotidae</taxon>
        <taxon>Strongylocentrotus</taxon>
    </lineage>
</organism>
<dbReference type="SUPFAM" id="SSF55120">
    <property type="entry name" value="Pseudouridine synthase"/>
    <property type="match status" value="1"/>
</dbReference>
<dbReference type="PANTHER" id="PTHR13195">
    <property type="entry name" value="PSEUDOURIDINE SYNTHASE-RELATED"/>
    <property type="match status" value="1"/>
</dbReference>
<name>A0A7M7PLC8_STRPU</name>
<evidence type="ECO:0000313" key="4">
    <source>
        <dbReference type="Proteomes" id="UP000007110"/>
    </source>
</evidence>
<reference evidence="4" key="1">
    <citation type="submission" date="2015-02" db="EMBL/GenBank/DDBJ databases">
        <title>Genome sequencing for Strongylocentrotus purpuratus.</title>
        <authorList>
            <person name="Murali S."/>
            <person name="Liu Y."/>
            <person name="Vee V."/>
            <person name="English A."/>
            <person name="Wang M."/>
            <person name="Skinner E."/>
            <person name="Han Y."/>
            <person name="Muzny D.M."/>
            <person name="Worley K.C."/>
            <person name="Gibbs R.A."/>
        </authorList>
    </citation>
    <scope>NUCLEOTIDE SEQUENCE</scope>
</reference>
<dbReference type="Proteomes" id="UP000007110">
    <property type="component" value="Unassembled WGS sequence"/>
</dbReference>
<dbReference type="GeneID" id="576668"/>
<dbReference type="PANTHER" id="PTHR13195:SF0">
    <property type="entry name" value="PSEUDOURIDYLATE SYNTHASE TRUB2, MITOCHONDRIAL"/>
    <property type="match status" value="1"/>
</dbReference>
<proteinExistence type="inferred from homology"/>
<sequence>MSVDFKVARKAWRSLSGLFAVYKPEGLSPQKVKHIVKMTLLEELNALKQRPQNTLVKIVPETDSRVTATNPGALKAMKVPSFTDHPLVRGPAYRDIAVSVVSMGLDTKSCGVMVLAVRDGKKLVSQYQTARLPRHYTIRGRFGVATDTHDSQGKVWQKTTYDHITMEKLDRITSNIHRSFQRELIRQSGVDIQSQEAYELAVRGLLHPVGRTNPLLTDITCTMFEPPEFELELTSYADTAQYLRKVIHDIGQELKSSAIATQVRRTHDGPFNIEHALLKKHWKLNDIAAAIEECRPLVRPSELVPLSQSREAVRVMEEVDQRWNQVHQD</sequence>
<comment type="similarity">
    <text evidence="1">Belongs to the pseudouridine synthase TruB family.</text>
</comment>
<dbReference type="OrthoDB" id="9995526at2759"/>
<dbReference type="RefSeq" id="XP_030853173.1">
    <property type="nucleotide sequence ID" value="XM_030997313.1"/>
</dbReference>
<feature type="domain" description="Pseudouridine synthase II N-terminal" evidence="2">
    <location>
        <begin position="105"/>
        <end position="238"/>
    </location>
</feature>
<dbReference type="GO" id="GO:0001522">
    <property type="term" value="P:pseudouridine synthesis"/>
    <property type="evidence" value="ECO:0007669"/>
    <property type="project" value="InterPro"/>
</dbReference>